<feature type="signal peptide" evidence="1">
    <location>
        <begin position="1"/>
        <end position="19"/>
    </location>
</feature>
<dbReference type="STRING" id="227084.SAMN05421855_102384"/>
<dbReference type="Proteomes" id="UP000199321">
    <property type="component" value="Unassembled WGS sequence"/>
</dbReference>
<name>A0A1G7F7J0_9FLAO</name>
<evidence type="ECO:0000256" key="1">
    <source>
        <dbReference type="SAM" id="SignalP"/>
    </source>
</evidence>
<feature type="chain" id="PRO_5011718271" description="MG2 domain-containing protein" evidence="1">
    <location>
        <begin position="20"/>
        <end position="573"/>
    </location>
</feature>
<reference evidence="2 3" key="1">
    <citation type="submission" date="2016-10" db="EMBL/GenBank/DDBJ databases">
        <authorList>
            <person name="de Groot N.N."/>
        </authorList>
    </citation>
    <scope>NUCLEOTIDE SEQUENCE [LARGE SCALE GENOMIC DNA]</scope>
    <source>
        <strain evidence="2 3">DSM 16195</strain>
    </source>
</reference>
<evidence type="ECO:0000313" key="3">
    <source>
        <dbReference type="Proteomes" id="UP000199321"/>
    </source>
</evidence>
<dbReference type="AlphaFoldDB" id="A0A1G7F7J0"/>
<gene>
    <name evidence="2" type="ORF">SAMN05421855_102384</name>
</gene>
<sequence>MYKKNIFIALFCFSIAVTAQVSKKEVTNHATLFPKETTQLVTNTTVLLAGESLLYKIDALTAAKGTSNLSKVAYVTMKSEKDSVVFFHKLKLVDGMANGDFFIPATLKTGIYRLMGYTNFSRNNAENAFAEKEVCVINSFQANDVTPKTKKNLVTVKADSTGSEMNNTSNFKGISIAPSQTNYGKRTSVSLTVKNTVNTSGYGTYSVSVRKVDGIQVTKAIKNTAVTATTNTNTFFIPEVRGEILSGRVVAINTTVPVKDVTLGLTIPGEHFIYKTATTNASGHFFFSIDEAYSSANCVLQIDAPNKEAYTIVLDSKEIETGASNQAVILDKSIAPWLQERSIQLQIENAYFNANTLQIVPEAPSVPFYNSLGTEYVLDDYTRFKTVKETFIEVVTLAGVRSEDGVSKFVVFDAYDPDRMAQFSSLPPLVLMDGMLIQDATEVLDYSPSNIKSIRVVSKAYRYGMKLYSGIIAITTTKGDFKPRLKGDFITTFPMQSLEPTKQIKALDYTSNSLQRIPDYRNQLYWEPSLTIDSDSVSSSFYTSDVTGTFEVVLEGYSNEGTYVYTTNYFTVE</sequence>
<proteinExistence type="predicted"/>
<keyword evidence="1" id="KW-0732">Signal</keyword>
<evidence type="ECO:0000313" key="2">
    <source>
        <dbReference type="EMBL" id="SDE71842.1"/>
    </source>
</evidence>
<protein>
    <recommendedName>
        <fullName evidence="4">MG2 domain-containing protein</fullName>
    </recommendedName>
</protein>
<dbReference type="EMBL" id="FNBA01000002">
    <property type="protein sequence ID" value="SDE71842.1"/>
    <property type="molecule type" value="Genomic_DNA"/>
</dbReference>
<organism evidence="2 3">
    <name type="scientific">Ulvibacter litoralis</name>
    <dbReference type="NCBI Taxonomy" id="227084"/>
    <lineage>
        <taxon>Bacteria</taxon>
        <taxon>Pseudomonadati</taxon>
        <taxon>Bacteroidota</taxon>
        <taxon>Flavobacteriia</taxon>
        <taxon>Flavobacteriales</taxon>
        <taxon>Flavobacteriaceae</taxon>
        <taxon>Ulvibacter</taxon>
    </lineage>
</organism>
<dbReference type="RefSeq" id="WP_093142822.1">
    <property type="nucleotide sequence ID" value="NZ_BMWO01000002.1"/>
</dbReference>
<accession>A0A1G7F7J0</accession>
<dbReference type="OrthoDB" id="679547at2"/>
<evidence type="ECO:0008006" key="4">
    <source>
        <dbReference type="Google" id="ProtNLM"/>
    </source>
</evidence>
<keyword evidence="3" id="KW-1185">Reference proteome</keyword>